<protein>
    <submittedName>
        <fullName evidence="10">Uncharacterized protein</fullName>
    </submittedName>
</protein>
<dbReference type="PANTHER" id="PTHR28650">
    <property type="entry name" value="PHOSPHATIDYLINOSITOL-GLYCAN BIOSYNTHESIS CLASS X PROTEIN"/>
    <property type="match status" value="1"/>
</dbReference>
<keyword evidence="8" id="KW-0472">Membrane</keyword>
<dbReference type="GO" id="GO:0005789">
    <property type="term" value="C:endoplasmic reticulum membrane"/>
    <property type="evidence" value="ECO:0007669"/>
    <property type="project" value="UniProtKB-SubCell"/>
</dbReference>
<comment type="caution">
    <text evidence="10">The sequence shown here is derived from an EMBL/GenBank/DDBJ whole genome shotgun (WGS) entry which is preliminary data.</text>
</comment>
<gene>
    <name evidence="10" type="ORF">CYMTET_52959</name>
</gene>
<evidence type="ECO:0000256" key="5">
    <source>
        <dbReference type="ARBA" id="ARBA00022692"/>
    </source>
</evidence>
<accession>A0AAE0EQU4</accession>
<evidence type="ECO:0000256" key="4">
    <source>
        <dbReference type="ARBA" id="ARBA00022502"/>
    </source>
</evidence>
<evidence type="ECO:0000256" key="3">
    <source>
        <dbReference type="ARBA" id="ARBA00010345"/>
    </source>
</evidence>
<keyword evidence="5" id="KW-0812">Transmembrane</keyword>
<name>A0AAE0EQU4_9CHLO</name>
<keyword evidence="11" id="KW-1185">Reference proteome</keyword>
<evidence type="ECO:0000256" key="8">
    <source>
        <dbReference type="ARBA" id="ARBA00023136"/>
    </source>
</evidence>
<dbReference type="EMBL" id="LGRX02034764">
    <property type="protein sequence ID" value="KAK3236934.1"/>
    <property type="molecule type" value="Genomic_DNA"/>
</dbReference>
<keyword evidence="4" id="KW-0337">GPI-anchor biosynthesis</keyword>
<evidence type="ECO:0000256" key="6">
    <source>
        <dbReference type="ARBA" id="ARBA00022824"/>
    </source>
</evidence>
<sequence length="259" mass="28917">MNHLLKPHLIFRTTFLLAAWTLLTPFVTKTQSLQDLEVDDQALLLASTFFDIQSEELLHGQTEVPFDATQDAGWNISRIITGSGFHRSLQTHLTRPSKQNQDACEIALVEFLPRGVYANIYELDQLTRMGGPRVHIFGEVDMERPAPHCKPAIAAVRFPLATSDADLHLTLKLHARYPEVVSAGTEPSVVVEIPAPALMQRCEQGRWELQWLRHERDSISWPVPAGSAAHTFLIKSSTIAIEILGASVIVVALIVDRYL</sequence>
<evidence type="ECO:0000313" key="11">
    <source>
        <dbReference type="Proteomes" id="UP001190700"/>
    </source>
</evidence>
<comment type="similarity">
    <text evidence="3">Belongs to the PIGX family.</text>
</comment>
<evidence type="ECO:0000256" key="2">
    <source>
        <dbReference type="ARBA" id="ARBA00004687"/>
    </source>
</evidence>
<dbReference type="SMART" id="SM00780">
    <property type="entry name" value="PIG-X"/>
    <property type="match status" value="1"/>
</dbReference>
<evidence type="ECO:0000256" key="9">
    <source>
        <dbReference type="ARBA" id="ARBA00023180"/>
    </source>
</evidence>
<keyword evidence="7" id="KW-1133">Transmembrane helix</keyword>
<dbReference type="GO" id="GO:0006506">
    <property type="term" value="P:GPI anchor biosynthetic process"/>
    <property type="evidence" value="ECO:0007669"/>
    <property type="project" value="UniProtKB-KW"/>
</dbReference>
<dbReference type="InterPro" id="IPR013233">
    <property type="entry name" value="PIG-X/PBN1"/>
</dbReference>
<keyword evidence="6" id="KW-0256">Endoplasmic reticulum</keyword>
<dbReference type="PANTHER" id="PTHR28650:SF1">
    <property type="entry name" value="PHOSPHATIDYLINOSITOL-GLYCAN BIOSYNTHESIS CLASS X PROTEIN"/>
    <property type="match status" value="1"/>
</dbReference>
<organism evidence="10 11">
    <name type="scientific">Cymbomonas tetramitiformis</name>
    <dbReference type="NCBI Taxonomy" id="36881"/>
    <lineage>
        <taxon>Eukaryota</taxon>
        <taxon>Viridiplantae</taxon>
        <taxon>Chlorophyta</taxon>
        <taxon>Pyramimonadophyceae</taxon>
        <taxon>Pyramimonadales</taxon>
        <taxon>Pyramimonadaceae</taxon>
        <taxon>Cymbomonas</taxon>
    </lineage>
</organism>
<comment type="pathway">
    <text evidence="2">Glycolipid biosynthesis; glycosylphosphatidylinositol-anchor biosynthesis.</text>
</comment>
<keyword evidence="9" id="KW-0325">Glycoprotein</keyword>
<evidence type="ECO:0000313" key="10">
    <source>
        <dbReference type="EMBL" id="KAK3236934.1"/>
    </source>
</evidence>
<evidence type="ECO:0000256" key="1">
    <source>
        <dbReference type="ARBA" id="ARBA00004389"/>
    </source>
</evidence>
<dbReference type="Pfam" id="PF08320">
    <property type="entry name" value="PIG-X"/>
    <property type="match status" value="1"/>
</dbReference>
<comment type="subcellular location">
    <subcellularLocation>
        <location evidence="1">Endoplasmic reticulum membrane</location>
        <topology evidence="1">Single-pass membrane protein</topology>
    </subcellularLocation>
</comment>
<proteinExistence type="inferred from homology"/>
<evidence type="ECO:0000256" key="7">
    <source>
        <dbReference type="ARBA" id="ARBA00022989"/>
    </source>
</evidence>
<reference evidence="10 11" key="1">
    <citation type="journal article" date="2015" name="Genome Biol. Evol.">
        <title>Comparative Genomics of a Bacterivorous Green Alga Reveals Evolutionary Causalities and Consequences of Phago-Mixotrophic Mode of Nutrition.</title>
        <authorList>
            <person name="Burns J.A."/>
            <person name="Paasch A."/>
            <person name="Narechania A."/>
            <person name="Kim E."/>
        </authorList>
    </citation>
    <scope>NUCLEOTIDE SEQUENCE [LARGE SCALE GENOMIC DNA]</scope>
    <source>
        <strain evidence="10 11">PLY_AMNH</strain>
    </source>
</reference>
<dbReference type="InterPro" id="IPR040039">
    <property type="entry name" value="PIGX"/>
</dbReference>
<dbReference type="AlphaFoldDB" id="A0AAE0EQU4"/>
<dbReference type="Proteomes" id="UP001190700">
    <property type="component" value="Unassembled WGS sequence"/>
</dbReference>